<dbReference type="Proteomes" id="UP000236161">
    <property type="component" value="Unassembled WGS sequence"/>
</dbReference>
<dbReference type="OrthoDB" id="1729224at2759"/>
<proteinExistence type="predicted"/>
<keyword evidence="3" id="KW-1185">Reference proteome</keyword>
<evidence type="ECO:0000313" key="2">
    <source>
        <dbReference type="EMBL" id="PKA57398.1"/>
    </source>
</evidence>
<evidence type="ECO:0000256" key="1">
    <source>
        <dbReference type="SAM" id="SignalP"/>
    </source>
</evidence>
<dbReference type="InterPro" id="IPR035992">
    <property type="entry name" value="Ricin_B-like_lectins"/>
</dbReference>
<feature type="signal peptide" evidence="1">
    <location>
        <begin position="1"/>
        <end position="22"/>
    </location>
</feature>
<dbReference type="PANTHER" id="PTHR31263">
    <property type="entry name" value="CELLULASE FAMILY PROTEIN (AFU_ORTHOLOGUE AFUA_5G14560)"/>
    <property type="match status" value="1"/>
</dbReference>
<accession>A0A2I0APB0</accession>
<protein>
    <submittedName>
        <fullName evidence="2">Uncharacterized protein</fullName>
    </submittedName>
</protein>
<name>A0A2I0APB0_9ASPA</name>
<organism evidence="2 3">
    <name type="scientific">Apostasia shenzhenica</name>
    <dbReference type="NCBI Taxonomy" id="1088818"/>
    <lineage>
        <taxon>Eukaryota</taxon>
        <taxon>Viridiplantae</taxon>
        <taxon>Streptophyta</taxon>
        <taxon>Embryophyta</taxon>
        <taxon>Tracheophyta</taxon>
        <taxon>Spermatophyta</taxon>
        <taxon>Magnoliopsida</taxon>
        <taxon>Liliopsida</taxon>
        <taxon>Asparagales</taxon>
        <taxon>Orchidaceae</taxon>
        <taxon>Apostasioideae</taxon>
        <taxon>Apostasia</taxon>
    </lineage>
</organism>
<dbReference type="SUPFAM" id="SSF50370">
    <property type="entry name" value="Ricin B-like lectins"/>
    <property type="match status" value="1"/>
</dbReference>
<dbReference type="STRING" id="1088818.A0A2I0APB0"/>
<reference evidence="2 3" key="1">
    <citation type="journal article" date="2017" name="Nature">
        <title>The Apostasia genome and the evolution of orchids.</title>
        <authorList>
            <person name="Zhang G.Q."/>
            <person name="Liu K.W."/>
            <person name="Li Z."/>
            <person name="Lohaus R."/>
            <person name="Hsiao Y.Y."/>
            <person name="Niu S.C."/>
            <person name="Wang J.Y."/>
            <person name="Lin Y.C."/>
            <person name="Xu Q."/>
            <person name="Chen L.J."/>
            <person name="Yoshida K."/>
            <person name="Fujiwara S."/>
            <person name="Wang Z.W."/>
            <person name="Zhang Y.Q."/>
            <person name="Mitsuda N."/>
            <person name="Wang M."/>
            <person name="Liu G.H."/>
            <person name="Pecoraro L."/>
            <person name="Huang H.X."/>
            <person name="Xiao X.J."/>
            <person name="Lin M."/>
            <person name="Wu X.Y."/>
            <person name="Wu W.L."/>
            <person name="Chen Y.Y."/>
            <person name="Chang S.B."/>
            <person name="Sakamoto S."/>
            <person name="Ohme-Takagi M."/>
            <person name="Yagi M."/>
            <person name="Zeng S.J."/>
            <person name="Shen C.Y."/>
            <person name="Yeh C.M."/>
            <person name="Luo Y.B."/>
            <person name="Tsai W.C."/>
            <person name="Van de Peer Y."/>
            <person name="Liu Z.J."/>
        </authorList>
    </citation>
    <scope>NUCLEOTIDE SEQUENCE [LARGE SCALE GENOMIC DNA]</scope>
    <source>
        <strain evidence="3">cv. Shenzhen</strain>
        <tissue evidence="2">Stem</tissue>
    </source>
</reference>
<dbReference type="PANTHER" id="PTHR31263:SF44">
    <property type="entry name" value="OS04G0481200 PROTEIN"/>
    <property type="match status" value="1"/>
</dbReference>
<evidence type="ECO:0000313" key="3">
    <source>
        <dbReference type="Proteomes" id="UP000236161"/>
    </source>
</evidence>
<sequence length="173" mass="18754">MVVLMNLLLISHLLLLQTPTHSASPFFLRVPSAGKITAVSRPQLKILHPPTSVCIFRKSLTDPLTLAACGKCDSWKYTPQKFLTITGTYFCLQGVGPGLPAKLGVGCTVSDSQWFVESEPVTKHLSTKLPDGTKVCLDVGDDNTIITNPCRSQISDADAGADDSQWFEITSVY</sequence>
<dbReference type="EMBL" id="KZ451968">
    <property type="protein sequence ID" value="PKA57398.1"/>
    <property type="molecule type" value="Genomic_DNA"/>
</dbReference>
<feature type="chain" id="PRO_5014193128" evidence="1">
    <location>
        <begin position="23"/>
        <end position="173"/>
    </location>
</feature>
<dbReference type="AlphaFoldDB" id="A0A2I0APB0"/>
<gene>
    <name evidence="2" type="ORF">AXF42_Ash013585</name>
</gene>
<keyword evidence="1" id="KW-0732">Signal</keyword>